<evidence type="ECO:0000313" key="2">
    <source>
        <dbReference type="Proteomes" id="UP000324222"/>
    </source>
</evidence>
<proteinExistence type="predicted"/>
<organism evidence="1 2">
    <name type="scientific">Portunus trituberculatus</name>
    <name type="common">Swimming crab</name>
    <name type="synonym">Neptunus trituberculatus</name>
    <dbReference type="NCBI Taxonomy" id="210409"/>
    <lineage>
        <taxon>Eukaryota</taxon>
        <taxon>Metazoa</taxon>
        <taxon>Ecdysozoa</taxon>
        <taxon>Arthropoda</taxon>
        <taxon>Crustacea</taxon>
        <taxon>Multicrustacea</taxon>
        <taxon>Malacostraca</taxon>
        <taxon>Eumalacostraca</taxon>
        <taxon>Eucarida</taxon>
        <taxon>Decapoda</taxon>
        <taxon>Pleocyemata</taxon>
        <taxon>Brachyura</taxon>
        <taxon>Eubrachyura</taxon>
        <taxon>Portunoidea</taxon>
        <taxon>Portunidae</taxon>
        <taxon>Portuninae</taxon>
        <taxon>Portunus</taxon>
    </lineage>
</organism>
<sequence>MAWWNSTKWMMTDARSGCISDYLLMKSGVEWGRCSGWMEEVVGVVTGGSFCLTASTLDLRGRGTAPPPSLRRPRCDQS</sequence>
<keyword evidence="2" id="KW-1185">Reference proteome</keyword>
<accession>A0A5B7E418</accession>
<gene>
    <name evidence="1" type="ORF">E2C01_021364</name>
</gene>
<dbReference type="EMBL" id="VSRR010001866">
    <property type="protein sequence ID" value="MPC28169.1"/>
    <property type="molecule type" value="Genomic_DNA"/>
</dbReference>
<protein>
    <submittedName>
        <fullName evidence="1">Uncharacterized protein</fullName>
    </submittedName>
</protein>
<dbReference type="AlphaFoldDB" id="A0A5B7E418"/>
<evidence type="ECO:0000313" key="1">
    <source>
        <dbReference type="EMBL" id="MPC28169.1"/>
    </source>
</evidence>
<name>A0A5B7E418_PORTR</name>
<dbReference type="Proteomes" id="UP000324222">
    <property type="component" value="Unassembled WGS sequence"/>
</dbReference>
<reference evidence="1 2" key="1">
    <citation type="submission" date="2019-05" db="EMBL/GenBank/DDBJ databases">
        <title>Another draft genome of Portunus trituberculatus and its Hox gene families provides insights of decapod evolution.</title>
        <authorList>
            <person name="Jeong J.-H."/>
            <person name="Song I."/>
            <person name="Kim S."/>
            <person name="Choi T."/>
            <person name="Kim D."/>
            <person name="Ryu S."/>
            <person name="Kim W."/>
        </authorList>
    </citation>
    <scope>NUCLEOTIDE SEQUENCE [LARGE SCALE GENOMIC DNA]</scope>
    <source>
        <tissue evidence="1">Muscle</tissue>
    </source>
</reference>
<comment type="caution">
    <text evidence="1">The sequence shown here is derived from an EMBL/GenBank/DDBJ whole genome shotgun (WGS) entry which is preliminary data.</text>
</comment>